<keyword evidence="3" id="KW-1185">Reference proteome</keyword>
<dbReference type="RefSeq" id="WP_377326643.1">
    <property type="nucleotide sequence ID" value="NZ_JBHUMZ010000001.1"/>
</dbReference>
<reference evidence="3" key="1">
    <citation type="journal article" date="2019" name="Int. J. Syst. Evol. Microbiol.">
        <title>The Global Catalogue of Microorganisms (GCM) 10K type strain sequencing project: providing services to taxonomists for standard genome sequencing and annotation.</title>
        <authorList>
            <consortium name="The Broad Institute Genomics Platform"/>
            <consortium name="The Broad Institute Genome Sequencing Center for Infectious Disease"/>
            <person name="Wu L."/>
            <person name="Ma J."/>
        </authorList>
    </citation>
    <scope>NUCLEOTIDE SEQUENCE [LARGE SCALE GENOMIC DNA]</scope>
    <source>
        <strain evidence="3">TISTR 1571</strain>
    </source>
</reference>
<name>A0ABW5Q611_9BACI</name>
<proteinExistence type="predicted"/>
<feature type="signal peptide" evidence="1">
    <location>
        <begin position="1"/>
        <end position="23"/>
    </location>
</feature>
<dbReference type="EMBL" id="JBHUMZ010000001">
    <property type="protein sequence ID" value="MFD2637276.1"/>
    <property type="molecule type" value="Genomic_DNA"/>
</dbReference>
<dbReference type="InterPro" id="IPR015943">
    <property type="entry name" value="WD40/YVTN_repeat-like_dom_sf"/>
</dbReference>
<organism evidence="2 3">
    <name type="scientific">Piscibacillus salipiscarius</name>
    <dbReference type="NCBI Taxonomy" id="299480"/>
    <lineage>
        <taxon>Bacteria</taxon>
        <taxon>Bacillati</taxon>
        <taxon>Bacillota</taxon>
        <taxon>Bacilli</taxon>
        <taxon>Bacillales</taxon>
        <taxon>Bacillaceae</taxon>
        <taxon>Piscibacillus</taxon>
    </lineage>
</organism>
<dbReference type="Proteomes" id="UP001597452">
    <property type="component" value="Unassembled WGS sequence"/>
</dbReference>
<dbReference type="Gene3D" id="2.130.10.10">
    <property type="entry name" value="YVTN repeat-like/Quinoprotein amine dehydrogenase"/>
    <property type="match status" value="1"/>
</dbReference>
<dbReference type="PROSITE" id="PS51257">
    <property type="entry name" value="PROKAR_LIPOPROTEIN"/>
    <property type="match status" value="1"/>
</dbReference>
<dbReference type="NCBIfam" id="NF045728">
    <property type="entry name" value="glycosyl_F510_1955"/>
    <property type="match status" value="1"/>
</dbReference>
<evidence type="ECO:0000256" key="1">
    <source>
        <dbReference type="SAM" id="SignalP"/>
    </source>
</evidence>
<accession>A0ABW5Q611</accession>
<gene>
    <name evidence="2" type="ORF">ACFSW4_00040</name>
</gene>
<dbReference type="InterPro" id="IPR054817">
    <property type="entry name" value="Glycosyl_F510_1955-like"/>
</dbReference>
<comment type="caution">
    <text evidence="2">The sequence shown here is derived from an EMBL/GenBank/DDBJ whole genome shotgun (WGS) entry which is preliminary data.</text>
</comment>
<feature type="chain" id="PRO_5045340412" evidence="1">
    <location>
        <begin position="24"/>
        <end position="301"/>
    </location>
</feature>
<sequence>MKKIIILVSMTFLLFLIGCSSLQSDSFEKELQGDQLTHVHGMGYDKDGQLNFGTHAGLKYYKDGKWFETTKNINDYMGFNVVDQGFYTSGHPGAQSDLPNPIGIQRSLDGGKTLENVGFVGEVDFHLLSVGYESHDIFLYNPKSNSTLDEGLYLSNSEGEDWKKVSSSSIDGKYIDLAVHPNNSNLLAVTSVGGVYLSEDGGQSFKLLTERKQGIGVYFTENTLYYSTFDGSPSLVSYGLKNQEKTVNNLPELGKDAPMDISQNPQNPNELAIHTYSSGDVYLTKDSTKTWTLLSKSGRVQ</sequence>
<protein>
    <submittedName>
        <fullName evidence="2">F510_1955 family glycosylhydrolase</fullName>
    </submittedName>
</protein>
<keyword evidence="1" id="KW-0732">Signal</keyword>
<dbReference type="SUPFAM" id="SSF110296">
    <property type="entry name" value="Oligoxyloglucan reducing end-specific cellobiohydrolase"/>
    <property type="match status" value="1"/>
</dbReference>
<evidence type="ECO:0000313" key="2">
    <source>
        <dbReference type="EMBL" id="MFD2637276.1"/>
    </source>
</evidence>
<evidence type="ECO:0000313" key="3">
    <source>
        <dbReference type="Proteomes" id="UP001597452"/>
    </source>
</evidence>